<keyword evidence="4" id="KW-0560">Oxidoreductase</keyword>
<gene>
    <name evidence="5" type="ORF">SAMN03080598_02194</name>
</gene>
<keyword evidence="3" id="KW-0521">NADP</keyword>
<dbReference type="STRING" id="1120964.GCA_001313265_01838"/>
<dbReference type="Proteomes" id="UP000236736">
    <property type="component" value="Unassembled WGS sequence"/>
</dbReference>
<name>A0A1H5WNL0_9BACT</name>
<protein>
    <submittedName>
        <fullName evidence="5">Benzil reductase ((S)-benzoin forming)</fullName>
    </submittedName>
</protein>
<dbReference type="EMBL" id="FNVR01000010">
    <property type="protein sequence ID" value="SEG01199.1"/>
    <property type="molecule type" value="Genomic_DNA"/>
</dbReference>
<evidence type="ECO:0000256" key="2">
    <source>
        <dbReference type="ARBA" id="ARBA00022490"/>
    </source>
</evidence>
<dbReference type="InterPro" id="IPR036291">
    <property type="entry name" value="NAD(P)-bd_dom_sf"/>
</dbReference>
<dbReference type="GO" id="GO:0004757">
    <property type="term" value="F:sepiapterin reductase (NADP+) activity"/>
    <property type="evidence" value="ECO:0007669"/>
    <property type="project" value="TreeGrafter"/>
</dbReference>
<dbReference type="PANTHER" id="PTHR44085:SF2">
    <property type="entry name" value="SEPIAPTERIN REDUCTASE"/>
    <property type="match status" value="1"/>
</dbReference>
<dbReference type="AlphaFoldDB" id="A0A1H5WNL0"/>
<dbReference type="InterPro" id="IPR051721">
    <property type="entry name" value="Biopterin_syn/organic_redct"/>
</dbReference>
<dbReference type="PROSITE" id="PS00061">
    <property type="entry name" value="ADH_SHORT"/>
    <property type="match status" value="1"/>
</dbReference>
<dbReference type="Pfam" id="PF00106">
    <property type="entry name" value="adh_short"/>
    <property type="match status" value="1"/>
</dbReference>
<dbReference type="InterPro" id="IPR020904">
    <property type="entry name" value="Sc_DH/Rdtase_CS"/>
</dbReference>
<dbReference type="GO" id="GO:0006729">
    <property type="term" value="P:tetrahydrobiopterin biosynthetic process"/>
    <property type="evidence" value="ECO:0007669"/>
    <property type="project" value="TreeGrafter"/>
</dbReference>
<keyword evidence="6" id="KW-1185">Reference proteome</keyword>
<dbReference type="RefSeq" id="WP_103924855.1">
    <property type="nucleotide sequence ID" value="NZ_FNVR01000010.1"/>
</dbReference>
<dbReference type="InterPro" id="IPR002347">
    <property type="entry name" value="SDR_fam"/>
</dbReference>
<comment type="subcellular location">
    <subcellularLocation>
        <location evidence="1">Cytoplasm</location>
    </subcellularLocation>
</comment>
<evidence type="ECO:0000256" key="3">
    <source>
        <dbReference type="ARBA" id="ARBA00022857"/>
    </source>
</evidence>
<evidence type="ECO:0000313" key="5">
    <source>
        <dbReference type="EMBL" id="SEG01199.1"/>
    </source>
</evidence>
<evidence type="ECO:0000313" key="6">
    <source>
        <dbReference type="Proteomes" id="UP000236736"/>
    </source>
</evidence>
<dbReference type="OrthoDB" id="9794387at2"/>
<sequence>MKYLLILTGHTKGLGKAILDRFLSLKDIQIVTISRTSLELRVDRLTEIQMDLNDLANLEVKLPSLFPEGDFDKVILINNAGWIGEVKTVGKLHPKGIRQALNINLLAPMILSDAFVKAYSSLEGKKLICNISSGAAHKPLPGWAEYCSSKAGLAMFSRVAAEELSGLGFRVFSLAPGIIDTEMQTEIRKANLSDFPALDRFAKYKAEGHLSSPEEVAEKVFYLLTNPELFPDVVQDVRNFELP</sequence>
<organism evidence="5 6">
    <name type="scientific">Algoriphagus boritolerans DSM 17298 = JCM 18970</name>
    <dbReference type="NCBI Taxonomy" id="1120964"/>
    <lineage>
        <taxon>Bacteria</taxon>
        <taxon>Pseudomonadati</taxon>
        <taxon>Bacteroidota</taxon>
        <taxon>Cytophagia</taxon>
        <taxon>Cytophagales</taxon>
        <taxon>Cyclobacteriaceae</taxon>
        <taxon>Algoriphagus</taxon>
    </lineage>
</organism>
<dbReference type="GO" id="GO:0005737">
    <property type="term" value="C:cytoplasm"/>
    <property type="evidence" value="ECO:0007669"/>
    <property type="project" value="UniProtKB-SubCell"/>
</dbReference>
<evidence type="ECO:0000256" key="1">
    <source>
        <dbReference type="ARBA" id="ARBA00004496"/>
    </source>
</evidence>
<dbReference type="Gene3D" id="3.40.50.720">
    <property type="entry name" value="NAD(P)-binding Rossmann-like Domain"/>
    <property type="match status" value="1"/>
</dbReference>
<dbReference type="SUPFAM" id="SSF51735">
    <property type="entry name" value="NAD(P)-binding Rossmann-fold domains"/>
    <property type="match status" value="1"/>
</dbReference>
<accession>A0A1H5WNL0</accession>
<evidence type="ECO:0000256" key="4">
    <source>
        <dbReference type="ARBA" id="ARBA00023002"/>
    </source>
</evidence>
<dbReference type="PANTHER" id="PTHR44085">
    <property type="entry name" value="SEPIAPTERIN REDUCTASE"/>
    <property type="match status" value="1"/>
</dbReference>
<keyword evidence="2" id="KW-0963">Cytoplasm</keyword>
<reference evidence="6" key="1">
    <citation type="submission" date="2016-10" db="EMBL/GenBank/DDBJ databases">
        <authorList>
            <person name="Varghese N."/>
            <person name="Submissions S."/>
        </authorList>
    </citation>
    <scope>NUCLEOTIDE SEQUENCE [LARGE SCALE GENOMIC DNA]</scope>
    <source>
        <strain evidence="6">DSM 17298</strain>
    </source>
</reference>
<proteinExistence type="predicted"/>
<dbReference type="PRINTS" id="PR00081">
    <property type="entry name" value="GDHRDH"/>
</dbReference>